<protein>
    <submittedName>
        <fullName evidence="2">Uncharacterized protein</fullName>
    </submittedName>
</protein>
<keyword evidence="1" id="KW-1133">Transmembrane helix</keyword>
<keyword evidence="1" id="KW-0812">Transmembrane</keyword>
<evidence type="ECO:0000313" key="2">
    <source>
        <dbReference type="EMBL" id="KAL2629978.1"/>
    </source>
</evidence>
<sequence>MIEEEEMGSVLQEKLWVAGKYAIVVIVLLFVLPILLPSAIILSLLFFTFVLLLLCGVAGLFLLQIHAMMLYRYLVVEYEKISAPALRFAVLLLLGLFREPQSNGVMENAGGPERLREERGNPVVRVAHNEVDLQGPREERVDLEVRVMQNEAVSNWLREQGTDLVLRVMQNEADLQRRNPANLEWPREGGVNLVAPLPEFCTYNRQISGVRIDERESALVIPSVFSRMSNSISSHIFRIRDSRKRGRRRSEFVHSEARPYETNGSSYTHVPARVSASITNHILRTRSRTIKH</sequence>
<evidence type="ECO:0000313" key="3">
    <source>
        <dbReference type="Proteomes" id="UP001605036"/>
    </source>
</evidence>
<feature type="transmembrane region" description="Helical" evidence="1">
    <location>
        <begin position="43"/>
        <end position="69"/>
    </location>
</feature>
<dbReference type="AlphaFoldDB" id="A0ABD1YH41"/>
<comment type="caution">
    <text evidence="2">The sequence shown here is derived from an EMBL/GenBank/DDBJ whole genome shotgun (WGS) entry which is preliminary data.</text>
</comment>
<dbReference type="Proteomes" id="UP001605036">
    <property type="component" value="Unassembled WGS sequence"/>
</dbReference>
<dbReference type="EMBL" id="JBHFFA010000004">
    <property type="protein sequence ID" value="KAL2629978.1"/>
    <property type="molecule type" value="Genomic_DNA"/>
</dbReference>
<keyword evidence="1" id="KW-0472">Membrane</keyword>
<feature type="transmembrane region" description="Helical" evidence="1">
    <location>
        <begin position="15"/>
        <end position="36"/>
    </location>
</feature>
<organism evidence="2 3">
    <name type="scientific">Riccia fluitans</name>
    <dbReference type="NCBI Taxonomy" id="41844"/>
    <lineage>
        <taxon>Eukaryota</taxon>
        <taxon>Viridiplantae</taxon>
        <taxon>Streptophyta</taxon>
        <taxon>Embryophyta</taxon>
        <taxon>Marchantiophyta</taxon>
        <taxon>Marchantiopsida</taxon>
        <taxon>Marchantiidae</taxon>
        <taxon>Marchantiales</taxon>
        <taxon>Ricciaceae</taxon>
        <taxon>Riccia</taxon>
    </lineage>
</organism>
<proteinExistence type="predicted"/>
<name>A0ABD1YH41_9MARC</name>
<reference evidence="2 3" key="1">
    <citation type="submission" date="2024-09" db="EMBL/GenBank/DDBJ databases">
        <title>Chromosome-scale assembly of Riccia fluitans.</title>
        <authorList>
            <person name="Paukszto L."/>
            <person name="Sawicki J."/>
            <person name="Karawczyk K."/>
            <person name="Piernik-Szablinska J."/>
            <person name="Szczecinska M."/>
            <person name="Mazdziarz M."/>
        </authorList>
    </citation>
    <scope>NUCLEOTIDE SEQUENCE [LARGE SCALE GENOMIC DNA]</scope>
    <source>
        <strain evidence="2">Rf_01</strain>
        <tissue evidence="2">Aerial parts of the thallus</tissue>
    </source>
</reference>
<keyword evidence="3" id="KW-1185">Reference proteome</keyword>
<gene>
    <name evidence="2" type="ORF">R1flu_014664</name>
</gene>
<accession>A0ABD1YH41</accession>
<evidence type="ECO:0000256" key="1">
    <source>
        <dbReference type="SAM" id="Phobius"/>
    </source>
</evidence>